<dbReference type="Pfam" id="PF01717">
    <property type="entry name" value="Meth_synt_2"/>
    <property type="match status" value="1"/>
</dbReference>
<dbReference type="SMART" id="SM00979">
    <property type="entry name" value="TIFY"/>
    <property type="match status" value="1"/>
</dbReference>
<feature type="domain" description="Tify" evidence="4">
    <location>
        <begin position="38"/>
        <end position="72"/>
    </location>
</feature>
<dbReference type="SUPFAM" id="SSF51726">
    <property type="entry name" value="UROD/MetE-like"/>
    <property type="match status" value="1"/>
</dbReference>
<evidence type="ECO:0000256" key="1">
    <source>
        <dbReference type="ARBA" id="ARBA00001947"/>
    </source>
</evidence>
<gene>
    <name evidence="5" type="ORF">Tci_052142</name>
</gene>
<dbReference type="PANTHER" id="PTHR30519">
    <property type="entry name" value="5-METHYLTETRAHYDROPTEROYLTRIGLUTAMATE--HOMOCYSTEINE METHYLTRANSFERASE"/>
    <property type="match status" value="1"/>
</dbReference>
<dbReference type="Pfam" id="PF06200">
    <property type="entry name" value="tify"/>
    <property type="match status" value="1"/>
</dbReference>
<evidence type="ECO:0000313" key="5">
    <source>
        <dbReference type="EMBL" id="GEU80164.1"/>
    </source>
</evidence>
<dbReference type="InterPro" id="IPR010399">
    <property type="entry name" value="Tify_dom"/>
</dbReference>
<sequence>MRRNCNLTLRLVPPCLDDHHQREESPIDESMHRNQNQNVNENQKLTIFYDGMVSVCHVTELQARAIIKVASGEIDEKWASRTPCSQASSPLIVSPSPSPSTGALSMKRSLQRMTQLLPMKGMLSGPVTILNWYSVRNDQPRFETCYQNPLAIKDEVEDIEKAEH</sequence>
<evidence type="ECO:0000256" key="3">
    <source>
        <dbReference type="ARBA" id="ARBA00022833"/>
    </source>
</evidence>
<dbReference type="GO" id="GO:0009086">
    <property type="term" value="P:methionine biosynthetic process"/>
    <property type="evidence" value="ECO:0007669"/>
    <property type="project" value="InterPro"/>
</dbReference>
<organism evidence="5">
    <name type="scientific">Tanacetum cinerariifolium</name>
    <name type="common">Dalmatian daisy</name>
    <name type="synonym">Chrysanthemum cinerariifolium</name>
    <dbReference type="NCBI Taxonomy" id="118510"/>
    <lineage>
        <taxon>Eukaryota</taxon>
        <taxon>Viridiplantae</taxon>
        <taxon>Streptophyta</taxon>
        <taxon>Embryophyta</taxon>
        <taxon>Tracheophyta</taxon>
        <taxon>Spermatophyta</taxon>
        <taxon>Magnoliopsida</taxon>
        <taxon>eudicotyledons</taxon>
        <taxon>Gunneridae</taxon>
        <taxon>Pentapetalae</taxon>
        <taxon>asterids</taxon>
        <taxon>campanulids</taxon>
        <taxon>Asterales</taxon>
        <taxon>Asteraceae</taxon>
        <taxon>Asteroideae</taxon>
        <taxon>Anthemideae</taxon>
        <taxon>Anthemidinae</taxon>
        <taxon>Tanacetum</taxon>
    </lineage>
</organism>
<comment type="cofactor">
    <cofactor evidence="1">
        <name>Zn(2+)</name>
        <dbReference type="ChEBI" id="CHEBI:29105"/>
    </cofactor>
</comment>
<dbReference type="EMBL" id="BKCJ010008022">
    <property type="protein sequence ID" value="GEU80164.1"/>
    <property type="molecule type" value="Genomic_DNA"/>
</dbReference>
<dbReference type="Gene3D" id="3.20.20.210">
    <property type="match status" value="1"/>
</dbReference>
<proteinExistence type="predicted"/>
<dbReference type="InterPro" id="IPR002629">
    <property type="entry name" value="Met_Synth_C/arc"/>
</dbReference>
<dbReference type="AlphaFoldDB" id="A0A6L2N6L8"/>
<protein>
    <recommendedName>
        <fullName evidence="4">Tify domain-containing protein</fullName>
    </recommendedName>
</protein>
<reference evidence="5" key="1">
    <citation type="journal article" date="2019" name="Sci. Rep.">
        <title>Draft genome of Tanacetum cinerariifolium, the natural source of mosquito coil.</title>
        <authorList>
            <person name="Yamashiro T."/>
            <person name="Shiraishi A."/>
            <person name="Satake H."/>
            <person name="Nakayama K."/>
        </authorList>
    </citation>
    <scope>NUCLEOTIDE SEQUENCE</scope>
</reference>
<evidence type="ECO:0000259" key="4">
    <source>
        <dbReference type="PROSITE" id="PS51320"/>
    </source>
</evidence>
<evidence type="ECO:0000256" key="2">
    <source>
        <dbReference type="ARBA" id="ARBA00022723"/>
    </source>
</evidence>
<dbReference type="PROSITE" id="PS51320">
    <property type="entry name" value="TIFY"/>
    <property type="match status" value="1"/>
</dbReference>
<dbReference type="GO" id="GO:0008270">
    <property type="term" value="F:zinc ion binding"/>
    <property type="evidence" value="ECO:0007669"/>
    <property type="project" value="InterPro"/>
</dbReference>
<comment type="caution">
    <text evidence="5">The sequence shown here is derived from an EMBL/GenBank/DDBJ whole genome shotgun (WGS) entry which is preliminary data.</text>
</comment>
<keyword evidence="2" id="KW-0479">Metal-binding</keyword>
<name>A0A6L2N6L8_TANCI</name>
<accession>A0A6L2N6L8</accession>
<dbReference type="GO" id="GO:0003871">
    <property type="term" value="F:5-methyltetrahydropteroyltriglutamate-homocysteine S-methyltransferase activity"/>
    <property type="evidence" value="ECO:0007669"/>
    <property type="project" value="InterPro"/>
</dbReference>
<keyword evidence="3" id="KW-0862">Zinc</keyword>
<dbReference type="InterPro" id="IPR038071">
    <property type="entry name" value="UROD/MetE-like_sf"/>
</dbReference>